<sequence length="163" mass="17519">MFRLLLAAALLAASSLAASAQWIADKEGGAFDDDALHLALTVSGDYVFALRCRDNTLEAVFITPERIDDPKGPEIMNSLEPKLRVRVDGGEIIANDATAHEVKGTLGMVAEVDDDLFLEVMDAQSSISVVITMKGDNFHETKFNARGSTKALEEVADGCGIDY</sequence>
<organism evidence="2 3">
    <name type="scientific">Ancylobacter radicis</name>
    <dbReference type="NCBI Taxonomy" id="2836179"/>
    <lineage>
        <taxon>Bacteria</taxon>
        <taxon>Pseudomonadati</taxon>
        <taxon>Pseudomonadota</taxon>
        <taxon>Alphaproteobacteria</taxon>
        <taxon>Hyphomicrobiales</taxon>
        <taxon>Xanthobacteraceae</taxon>
        <taxon>Ancylobacter</taxon>
    </lineage>
</organism>
<evidence type="ECO:0000313" key="2">
    <source>
        <dbReference type="EMBL" id="MBS9476439.1"/>
    </source>
</evidence>
<gene>
    <name evidence="2" type="ORF">KIP89_04890</name>
</gene>
<dbReference type="EMBL" id="JAHCQH010000014">
    <property type="protein sequence ID" value="MBS9476439.1"/>
    <property type="molecule type" value="Genomic_DNA"/>
</dbReference>
<evidence type="ECO:0000313" key="3">
    <source>
        <dbReference type="Proteomes" id="UP001166585"/>
    </source>
</evidence>
<dbReference type="RefSeq" id="WP_213754276.1">
    <property type="nucleotide sequence ID" value="NZ_JAHCQH010000014.1"/>
</dbReference>
<keyword evidence="1" id="KW-0732">Signal</keyword>
<comment type="caution">
    <text evidence="2">The sequence shown here is derived from an EMBL/GenBank/DDBJ whole genome shotgun (WGS) entry which is preliminary data.</text>
</comment>
<reference evidence="2" key="1">
    <citation type="submission" date="2021-05" db="EMBL/GenBank/DDBJ databases">
        <authorList>
            <person name="Sun Q."/>
            <person name="Inoue M."/>
        </authorList>
    </citation>
    <scope>NUCLEOTIDE SEQUENCE</scope>
    <source>
        <strain evidence="2">VKM B-3255</strain>
    </source>
</reference>
<feature type="signal peptide" evidence="1">
    <location>
        <begin position="1"/>
        <end position="20"/>
    </location>
</feature>
<proteinExistence type="predicted"/>
<protein>
    <submittedName>
        <fullName evidence="2">Uncharacterized protein</fullName>
    </submittedName>
</protein>
<evidence type="ECO:0000256" key="1">
    <source>
        <dbReference type="SAM" id="SignalP"/>
    </source>
</evidence>
<accession>A0ABS5R455</accession>
<keyword evidence="3" id="KW-1185">Reference proteome</keyword>
<name>A0ABS5R455_9HYPH</name>
<dbReference type="Proteomes" id="UP001166585">
    <property type="component" value="Unassembled WGS sequence"/>
</dbReference>
<feature type="chain" id="PRO_5045723064" evidence="1">
    <location>
        <begin position="21"/>
        <end position="163"/>
    </location>
</feature>